<feature type="compositionally biased region" description="Low complexity" evidence="1">
    <location>
        <begin position="69"/>
        <end position="82"/>
    </location>
</feature>
<feature type="compositionally biased region" description="Low complexity" evidence="1">
    <location>
        <begin position="139"/>
        <end position="153"/>
    </location>
</feature>
<accession>A0A0E0BN25</accession>
<feature type="compositionally biased region" description="Pro residues" evidence="1">
    <location>
        <begin position="154"/>
        <end position="166"/>
    </location>
</feature>
<feature type="region of interest" description="Disordered" evidence="1">
    <location>
        <begin position="50"/>
        <end position="117"/>
    </location>
</feature>
<evidence type="ECO:0000313" key="3">
    <source>
        <dbReference type="Proteomes" id="UP000026961"/>
    </source>
</evidence>
<organism evidence="2">
    <name type="scientific">Oryza glumipatula</name>
    <dbReference type="NCBI Taxonomy" id="40148"/>
    <lineage>
        <taxon>Eukaryota</taxon>
        <taxon>Viridiplantae</taxon>
        <taxon>Streptophyta</taxon>
        <taxon>Embryophyta</taxon>
        <taxon>Tracheophyta</taxon>
        <taxon>Spermatophyta</taxon>
        <taxon>Magnoliopsida</taxon>
        <taxon>Liliopsida</taxon>
        <taxon>Poales</taxon>
        <taxon>Poaceae</taxon>
        <taxon>BOP clade</taxon>
        <taxon>Oryzoideae</taxon>
        <taxon>Oryzeae</taxon>
        <taxon>Oryzinae</taxon>
        <taxon>Oryza</taxon>
    </lineage>
</organism>
<dbReference type="Gramene" id="OGLUM12G01390.3">
    <property type="protein sequence ID" value="OGLUM12G01390.3"/>
    <property type="gene ID" value="OGLUM12G01390"/>
</dbReference>
<dbReference type="EnsemblPlants" id="OGLUM12G01390.3">
    <property type="protein sequence ID" value="OGLUM12G01390.3"/>
    <property type="gene ID" value="OGLUM12G01390"/>
</dbReference>
<evidence type="ECO:0000313" key="2">
    <source>
        <dbReference type="EnsemblPlants" id="OGLUM12G01390.3"/>
    </source>
</evidence>
<dbReference type="AlphaFoldDB" id="A0A0E0BN25"/>
<proteinExistence type="predicted"/>
<feature type="compositionally biased region" description="Polar residues" evidence="1">
    <location>
        <begin position="230"/>
        <end position="252"/>
    </location>
</feature>
<sequence>MTTKNCCPSVVPCTALHRELLAASRCLHPRAPSLPRVAASCYTPGAAPSRTASALPSRAAPHDADHRACAAARPSSPATPQSRRFRTTPRSGPQSAVPAPESGVGNPLLTQAWPPRTRIVPPGRGALFSRALSFSVAPSRSVAPAPPSCCAVPHSPPAPSPPPPRTPALRSSSTSRTRNWSKTTRGHFVLPSPSVPRHGARAFSAAKTNTTARLPPHAPPRLPRHRGTHPASTLSAPNPSTHRPQLAFSPSSGDNYDFGGECPHPISAYCGI</sequence>
<dbReference type="Proteomes" id="UP000026961">
    <property type="component" value="Chromosome 12"/>
</dbReference>
<evidence type="ECO:0000256" key="1">
    <source>
        <dbReference type="SAM" id="MobiDB-lite"/>
    </source>
</evidence>
<feature type="region of interest" description="Disordered" evidence="1">
    <location>
        <begin position="139"/>
        <end position="252"/>
    </location>
</feature>
<keyword evidence="3" id="KW-1185">Reference proteome</keyword>
<name>A0A0E0BN25_9ORYZ</name>
<feature type="compositionally biased region" description="Low complexity" evidence="1">
    <location>
        <begin position="167"/>
        <end position="178"/>
    </location>
</feature>
<reference evidence="2" key="2">
    <citation type="submission" date="2018-05" db="EMBL/GenBank/DDBJ databases">
        <title>OgluRS3 (Oryza glumaepatula Reference Sequence Version 3).</title>
        <authorList>
            <person name="Zhang J."/>
            <person name="Kudrna D."/>
            <person name="Lee S."/>
            <person name="Talag J."/>
            <person name="Welchert J."/>
            <person name="Wing R.A."/>
        </authorList>
    </citation>
    <scope>NUCLEOTIDE SEQUENCE [LARGE SCALE GENOMIC DNA]</scope>
</reference>
<dbReference type="HOGENOM" id="CLU_1024422_0_0_1"/>
<reference evidence="2" key="1">
    <citation type="submission" date="2015-04" db="UniProtKB">
        <authorList>
            <consortium name="EnsemblPlants"/>
        </authorList>
    </citation>
    <scope>IDENTIFICATION</scope>
</reference>
<protein>
    <submittedName>
        <fullName evidence="2">Uncharacterized protein</fullName>
    </submittedName>
</protein>